<dbReference type="InterPro" id="IPR001242">
    <property type="entry name" value="Condensation_dom"/>
</dbReference>
<comment type="caution">
    <text evidence="2">The sequence shown here is derived from an EMBL/GenBank/DDBJ whole genome shotgun (WGS) entry which is preliminary data.</text>
</comment>
<gene>
    <name evidence="2" type="ORF">FXB38_38575</name>
</gene>
<accession>A0A5S4WCS9</accession>
<evidence type="ECO:0000259" key="1">
    <source>
        <dbReference type="Pfam" id="PF00668"/>
    </source>
</evidence>
<dbReference type="PANTHER" id="PTHR45398:SF1">
    <property type="entry name" value="ENZYME, PUTATIVE (JCVI)-RELATED"/>
    <property type="match status" value="1"/>
</dbReference>
<keyword evidence="3" id="KW-1185">Reference proteome</keyword>
<sequence>MKVFGVIQIDAAADTQSAALPRISAIPRPASVPLSLRQQQLWFVSRLKGGSEDCHVHTMLRLRGQLDEAVLQSALDGLVARHEVLRTTFGAQDGEPFQKIGPAHTGLRLRRDHLAGAADLEAALSELVSREVEVPFDLELSPLIRARLVRLAVDDHALVITHQMVSDTWSRNILTRDLCELYNAFRENCADRFKVLPVQYADYALWRHRWVSGQVLQRQSECWRRILVGAPAVLELPTGRPRSSRPDHYGGDVEFTRHPVLTDQIKALSRNLGTSLFVMLLSAWVLVLARLSGRDELVIGTPGANRAYCEIEGLIGLFVNPLALRIDLSGDPTLEILVERVQAAAMGAKAHQDLPFEQVLKLVNSSRTLAHSPIFRGAFACENNVIEPAELGGLKLECVNPCVRFAQHDLALTLMRSNAEFRGRLFYATALLERSTIERFADVF</sequence>
<protein>
    <recommendedName>
        <fullName evidence="1">Condensation domain-containing protein</fullName>
    </recommendedName>
</protein>
<evidence type="ECO:0000313" key="2">
    <source>
        <dbReference type="EMBL" id="TYL72420.1"/>
    </source>
</evidence>
<dbReference type="Proteomes" id="UP000324853">
    <property type="component" value="Unassembled WGS sequence"/>
</dbReference>
<dbReference type="RefSeq" id="WP_148756148.1">
    <property type="nucleotide sequence ID" value="NZ_VSSR01000084.1"/>
</dbReference>
<proteinExistence type="predicted"/>
<dbReference type="GO" id="GO:0003824">
    <property type="term" value="F:catalytic activity"/>
    <property type="evidence" value="ECO:0007669"/>
    <property type="project" value="InterPro"/>
</dbReference>
<dbReference type="OrthoDB" id="9803968at2"/>
<feature type="domain" description="Condensation" evidence="1">
    <location>
        <begin position="32"/>
        <end position="444"/>
    </location>
</feature>
<dbReference type="Pfam" id="PF00668">
    <property type="entry name" value="Condensation"/>
    <property type="match status" value="1"/>
</dbReference>
<evidence type="ECO:0000313" key="3">
    <source>
        <dbReference type="Proteomes" id="UP000324853"/>
    </source>
</evidence>
<dbReference type="SUPFAM" id="SSF52777">
    <property type="entry name" value="CoA-dependent acyltransferases"/>
    <property type="match status" value="2"/>
</dbReference>
<reference evidence="2 3" key="1">
    <citation type="submission" date="2019-08" db="EMBL/GenBank/DDBJ databases">
        <title>Bradyrhizobium hipponensis sp. nov., a rhizobium isolated from a Lupinus angustifolius root nodule in Tunisia.</title>
        <authorList>
            <person name="Off K."/>
            <person name="Rejili M."/>
            <person name="Mars M."/>
            <person name="Brachmann A."/>
            <person name="Marin M."/>
        </authorList>
    </citation>
    <scope>NUCLEOTIDE SEQUENCE [LARGE SCALE GENOMIC DNA]</scope>
    <source>
        <strain evidence="2 3">CTAW11</strain>
    </source>
</reference>
<dbReference type="PANTHER" id="PTHR45398">
    <property type="match status" value="1"/>
</dbReference>
<organism evidence="2 3">
    <name type="scientific">Bradyrhizobium cytisi</name>
    <dbReference type="NCBI Taxonomy" id="515489"/>
    <lineage>
        <taxon>Bacteria</taxon>
        <taxon>Pseudomonadati</taxon>
        <taxon>Pseudomonadota</taxon>
        <taxon>Alphaproteobacteria</taxon>
        <taxon>Hyphomicrobiales</taxon>
        <taxon>Nitrobacteraceae</taxon>
        <taxon>Bradyrhizobium</taxon>
    </lineage>
</organism>
<dbReference type="CDD" id="cd19531">
    <property type="entry name" value="LCL_NRPS-like"/>
    <property type="match status" value="1"/>
</dbReference>
<dbReference type="InterPro" id="IPR023213">
    <property type="entry name" value="CAT-like_dom_sf"/>
</dbReference>
<name>A0A5S4WCS9_9BRAD</name>
<dbReference type="AlphaFoldDB" id="A0A5S4WCS9"/>
<dbReference type="Gene3D" id="3.30.559.10">
    <property type="entry name" value="Chloramphenicol acetyltransferase-like domain"/>
    <property type="match status" value="1"/>
</dbReference>
<dbReference type="EMBL" id="VSSR01000084">
    <property type="protein sequence ID" value="TYL72420.1"/>
    <property type="molecule type" value="Genomic_DNA"/>
</dbReference>
<dbReference type="Gene3D" id="3.30.559.30">
    <property type="entry name" value="Nonribosomal peptide synthetase, condensation domain"/>
    <property type="match status" value="1"/>
</dbReference>